<organism evidence="2 3">
    <name type="scientific">Schleiferilactobacillus harbinensis</name>
    <dbReference type="NCBI Taxonomy" id="304207"/>
    <lineage>
        <taxon>Bacteria</taxon>
        <taxon>Bacillati</taxon>
        <taxon>Bacillota</taxon>
        <taxon>Bacilli</taxon>
        <taxon>Lactobacillales</taxon>
        <taxon>Lactobacillaceae</taxon>
        <taxon>Schleiferilactobacillus</taxon>
    </lineage>
</organism>
<dbReference type="EMBL" id="JAQSGK010000077">
    <property type="protein sequence ID" value="MEE6717163.1"/>
    <property type="molecule type" value="Genomic_DNA"/>
</dbReference>
<dbReference type="Proteomes" id="UP001330016">
    <property type="component" value="Unassembled WGS sequence"/>
</dbReference>
<sequence>MEKKTDNTALAWFITSLGSLNSYGSTVLQTKQALDARSTKPLRQNVDDIAIYQDALKGISAIKQVGFSADGIIAINRVFDSPSDEEPNWPGHLRNAMYNDDDRIGIIVDSKAKEAYFPPEHITKADIEKIVDRYKQSDHHERDAWRVFADLAKLQPFQDGNKRTVLIAANAAYGTLENQNYLVFPFNDLDRAEFAINLMRYYQATTPANEGQAFEKMLSFLPTNREVLLRKPITTTDVEKAKTIRYKEQLRSRKDDGLEL</sequence>
<keyword evidence="3" id="KW-1185">Reference proteome</keyword>
<dbReference type="InterPro" id="IPR003812">
    <property type="entry name" value="Fido"/>
</dbReference>
<dbReference type="SUPFAM" id="SSF140931">
    <property type="entry name" value="Fic-like"/>
    <property type="match status" value="1"/>
</dbReference>
<name>A0ABU7T3H9_9LACO</name>
<feature type="domain" description="Fido" evidence="1">
    <location>
        <begin position="67"/>
        <end position="223"/>
    </location>
</feature>
<dbReference type="PROSITE" id="PS51459">
    <property type="entry name" value="FIDO"/>
    <property type="match status" value="1"/>
</dbReference>
<dbReference type="RefSeq" id="WP_331244595.1">
    <property type="nucleotide sequence ID" value="NZ_JAQSGJ010000077.1"/>
</dbReference>
<comment type="caution">
    <text evidence="2">The sequence shown here is derived from an EMBL/GenBank/DDBJ whole genome shotgun (WGS) entry which is preliminary data.</text>
</comment>
<evidence type="ECO:0000313" key="2">
    <source>
        <dbReference type="EMBL" id="MEE6717163.1"/>
    </source>
</evidence>
<dbReference type="InterPro" id="IPR036597">
    <property type="entry name" value="Fido-like_dom_sf"/>
</dbReference>
<evidence type="ECO:0000313" key="3">
    <source>
        <dbReference type="Proteomes" id="UP001330016"/>
    </source>
</evidence>
<proteinExistence type="predicted"/>
<reference evidence="2 3" key="1">
    <citation type="submission" date="2023-02" db="EMBL/GenBank/DDBJ databases">
        <title>The predominant lactic acid bacteria and yeasts involved in the spontaneous fermentation of millet during the production of the traditional porridge Hausa koko in Ghana.</title>
        <authorList>
            <person name="Atter A."/>
            <person name="Diaz M."/>
        </authorList>
    </citation>
    <scope>NUCLEOTIDE SEQUENCE [LARGE SCALE GENOMIC DNA]</scope>
    <source>
        <strain evidence="2 3">FI11640</strain>
    </source>
</reference>
<dbReference type="Pfam" id="PF02661">
    <property type="entry name" value="Fic"/>
    <property type="match status" value="1"/>
</dbReference>
<dbReference type="Gene3D" id="1.10.3290.10">
    <property type="entry name" value="Fido-like domain"/>
    <property type="match status" value="1"/>
</dbReference>
<protein>
    <submittedName>
        <fullName evidence="2">Fic family protein</fullName>
    </submittedName>
</protein>
<accession>A0ABU7T3H9</accession>
<evidence type="ECO:0000259" key="1">
    <source>
        <dbReference type="PROSITE" id="PS51459"/>
    </source>
</evidence>
<gene>
    <name evidence="2" type="ORF">PS435_15085</name>
</gene>